<feature type="domain" description="Nucleotide modification associated" evidence="1">
    <location>
        <begin position="136"/>
        <end position="200"/>
    </location>
</feature>
<keyword evidence="3" id="KW-1185">Reference proteome</keyword>
<dbReference type="OrthoDB" id="39743at10239"/>
<reference evidence="2 3" key="2">
    <citation type="journal article" date="2015" name="Biotechnol. Biofuels">
        <title>Bacteriophage application restores ethanol fermentation characteristics disrupted by Lactobacillus fermentum.</title>
        <authorList>
            <person name="Liu M."/>
            <person name="Bischoff K.M."/>
            <person name="Gill J.J."/>
            <person name="Mire-Criscione M.D."/>
            <person name="Berry J.D."/>
            <person name="Young R."/>
            <person name="Summer E.J."/>
        </authorList>
    </citation>
    <scope>NUCLEOTIDE SEQUENCE [LARGE SCALE GENOMIC DNA]</scope>
</reference>
<sequence>MDSYNDTFDSNLTAVENWVEDVATQYLETKDSFVQIYSPDQTYLRLYHKLPSDLNNEEVTSYFLIKTRENVHLLMRQLYSEDDALYTQDVSYVEALTTNMFLNTLEIMHLLLDERPMELDEFKEELTALVGILKAKNHDYGSSTHDTVELFGMVPSYGVRIIDKLNRIKSLAFGTDPRVNESLQDTLVDLAGYLLLFLVEIEYQLQVAKDE</sequence>
<dbReference type="Pfam" id="PF07659">
    <property type="entry name" value="DUF1599"/>
    <property type="match status" value="1"/>
</dbReference>
<dbReference type="Proteomes" id="UP000030922">
    <property type="component" value="Segment"/>
</dbReference>
<organism evidence="2 3">
    <name type="scientific">Lactobacillus phage LfeInf</name>
    <dbReference type="NCBI Taxonomy" id="1567484"/>
    <lineage>
        <taxon>Viruses</taxon>
        <taxon>Duplodnaviria</taxon>
        <taxon>Heunggongvirae</taxon>
        <taxon>Uroviricota</taxon>
        <taxon>Caudoviricetes</taxon>
        <taxon>Herelleviridae</taxon>
        <taxon>Hopescreekvirus</taxon>
        <taxon>Hopescreekvirus LfeInf</taxon>
    </lineage>
</organism>
<dbReference type="InterPro" id="IPR011630">
    <property type="entry name" value="DUF1599"/>
</dbReference>
<name>A0A0A7NU46_9CAUD</name>
<evidence type="ECO:0000259" key="1">
    <source>
        <dbReference type="Pfam" id="PF07659"/>
    </source>
</evidence>
<dbReference type="RefSeq" id="YP_009222334.1">
    <property type="nucleotide sequence ID" value="NC_029058.1"/>
</dbReference>
<evidence type="ECO:0000313" key="2">
    <source>
        <dbReference type="EMBL" id="AIZ94722.1"/>
    </source>
</evidence>
<dbReference type="EMBL" id="KP054477">
    <property type="protein sequence ID" value="AIZ94722.1"/>
    <property type="molecule type" value="Genomic_DNA"/>
</dbReference>
<accession>A0A0A7NU46</accession>
<gene>
    <name evidence="2" type="ORF">LfeInf_096</name>
</gene>
<dbReference type="KEGG" id="vg:26793884"/>
<dbReference type="GeneID" id="26793884"/>
<proteinExistence type="predicted"/>
<reference evidence="3" key="1">
    <citation type="submission" date="2014-10" db="EMBL/GenBank/DDBJ databases">
        <title>Characterization of Lactobacillus fermentum phage vB_S_LfeInf.</title>
        <authorList>
            <person name="Liu M."/>
            <person name="Gill J.J."/>
            <person name="Berry J."/>
            <person name="Young R.III."/>
            <person name="Summer E.J."/>
        </authorList>
    </citation>
    <scope>NUCLEOTIDE SEQUENCE [LARGE SCALE GENOMIC DNA]</scope>
</reference>
<evidence type="ECO:0000313" key="3">
    <source>
        <dbReference type="Proteomes" id="UP000030922"/>
    </source>
</evidence>
<protein>
    <recommendedName>
        <fullName evidence="1">Nucleotide modification associated domain-containing protein</fullName>
    </recommendedName>
</protein>